<protein>
    <submittedName>
        <fullName evidence="7">Velvet factor</fullName>
    </submittedName>
</protein>
<accession>A0A9P6CLL3</accession>
<comment type="subcellular location">
    <subcellularLocation>
        <location evidence="1">Nucleus</location>
    </subcellularLocation>
</comment>
<dbReference type="PANTHER" id="PTHR33572">
    <property type="entry name" value="SPORE DEVELOPMENT REGULATOR VOSA"/>
    <property type="match status" value="1"/>
</dbReference>
<feature type="compositionally biased region" description="Polar residues" evidence="5">
    <location>
        <begin position="139"/>
        <end position="151"/>
    </location>
</feature>
<dbReference type="AlphaFoldDB" id="A0A9P6CLL3"/>
<feature type="region of interest" description="Disordered" evidence="5">
    <location>
        <begin position="108"/>
        <end position="153"/>
    </location>
</feature>
<evidence type="ECO:0000313" key="8">
    <source>
        <dbReference type="Proteomes" id="UP000807353"/>
    </source>
</evidence>
<dbReference type="Pfam" id="PF11754">
    <property type="entry name" value="Velvet"/>
    <property type="match status" value="1"/>
</dbReference>
<evidence type="ECO:0000256" key="3">
    <source>
        <dbReference type="ARBA" id="ARBA00023163"/>
    </source>
</evidence>
<dbReference type="InterPro" id="IPR038491">
    <property type="entry name" value="Velvet_dom_sf"/>
</dbReference>
<evidence type="ECO:0000256" key="5">
    <source>
        <dbReference type="SAM" id="MobiDB-lite"/>
    </source>
</evidence>
<dbReference type="EMBL" id="MU150251">
    <property type="protein sequence ID" value="KAF9464858.1"/>
    <property type="molecule type" value="Genomic_DNA"/>
</dbReference>
<keyword evidence="2" id="KW-0805">Transcription regulation</keyword>
<evidence type="ECO:0000256" key="1">
    <source>
        <dbReference type="ARBA" id="ARBA00004123"/>
    </source>
</evidence>
<evidence type="ECO:0000256" key="4">
    <source>
        <dbReference type="ARBA" id="ARBA00023242"/>
    </source>
</evidence>
<proteinExistence type="predicted"/>
<keyword evidence="4" id="KW-0539">Nucleus</keyword>
<feature type="compositionally biased region" description="Low complexity" evidence="5">
    <location>
        <begin position="337"/>
        <end position="352"/>
    </location>
</feature>
<dbReference type="InterPro" id="IPR021740">
    <property type="entry name" value="Velvet"/>
</dbReference>
<dbReference type="InterPro" id="IPR037525">
    <property type="entry name" value="Velvet_dom"/>
</dbReference>
<feature type="domain" description="Velvet" evidence="6">
    <location>
        <begin position="29"/>
        <end position="469"/>
    </location>
</feature>
<dbReference type="Proteomes" id="UP000807353">
    <property type="component" value="Unassembled WGS sequence"/>
</dbReference>
<dbReference type="OrthoDB" id="1746739at2759"/>
<reference evidence="7" key="1">
    <citation type="submission" date="2020-11" db="EMBL/GenBank/DDBJ databases">
        <authorList>
            <consortium name="DOE Joint Genome Institute"/>
            <person name="Ahrendt S."/>
            <person name="Riley R."/>
            <person name="Andreopoulos W."/>
            <person name="Labutti K."/>
            <person name="Pangilinan J."/>
            <person name="Ruiz-Duenas F.J."/>
            <person name="Barrasa J.M."/>
            <person name="Sanchez-Garcia M."/>
            <person name="Camarero S."/>
            <person name="Miyauchi S."/>
            <person name="Serrano A."/>
            <person name="Linde D."/>
            <person name="Babiker R."/>
            <person name="Drula E."/>
            <person name="Ayuso-Fernandez I."/>
            <person name="Pacheco R."/>
            <person name="Padilla G."/>
            <person name="Ferreira P."/>
            <person name="Barriuso J."/>
            <person name="Kellner H."/>
            <person name="Castanera R."/>
            <person name="Alfaro M."/>
            <person name="Ramirez L."/>
            <person name="Pisabarro A.G."/>
            <person name="Kuo A."/>
            <person name="Tritt A."/>
            <person name="Lipzen A."/>
            <person name="He G."/>
            <person name="Yan M."/>
            <person name="Ng V."/>
            <person name="Cullen D."/>
            <person name="Martin F."/>
            <person name="Rosso M.-N."/>
            <person name="Henrissat B."/>
            <person name="Hibbett D."/>
            <person name="Martinez A.T."/>
            <person name="Grigoriev I.V."/>
        </authorList>
    </citation>
    <scope>NUCLEOTIDE SEQUENCE</scope>
    <source>
        <strain evidence="7">CBS 247.69</strain>
    </source>
</reference>
<dbReference type="PROSITE" id="PS51821">
    <property type="entry name" value="VELVET"/>
    <property type="match status" value="1"/>
</dbReference>
<evidence type="ECO:0000256" key="2">
    <source>
        <dbReference type="ARBA" id="ARBA00023015"/>
    </source>
</evidence>
<keyword evidence="3" id="KW-0804">Transcription</keyword>
<dbReference type="GO" id="GO:0005634">
    <property type="term" value="C:nucleus"/>
    <property type="evidence" value="ECO:0007669"/>
    <property type="project" value="UniProtKB-SubCell"/>
</dbReference>
<organism evidence="7 8">
    <name type="scientific">Collybia nuda</name>
    <dbReference type="NCBI Taxonomy" id="64659"/>
    <lineage>
        <taxon>Eukaryota</taxon>
        <taxon>Fungi</taxon>
        <taxon>Dikarya</taxon>
        <taxon>Basidiomycota</taxon>
        <taxon>Agaricomycotina</taxon>
        <taxon>Agaricomycetes</taxon>
        <taxon>Agaricomycetidae</taxon>
        <taxon>Agaricales</taxon>
        <taxon>Tricholomatineae</taxon>
        <taxon>Clitocybaceae</taxon>
        <taxon>Collybia</taxon>
    </lineage>
</organism>
<gene>
    <name evidence="7" type="ORF">BDZ94DRAFT_1161222</name>
</gene>
<keyword evidence="8" id="KW-1185">Reference proteome</keyword>
<comment type="caution">
    <text evidence="7">The sequence shown here is derived from an EMBL/GenBank/DDBJ whole genome shotgun (WGS) entry which is preliminary data.</text>
</comment>
<feature type="region of interest" description="Disordered" evidence="5">
    <location>
        <begin position="6"/>
        <end position="27"/>
    </location>
</feature>
<dbReference type="PANTHER" id="PTHR33572:SF3">
    <property type="entry name" value="VELVET COMPLEX SUBUNIT B"/>
    <property type="match status" value="1"/>
</dbReference>
<feature type="region of interest" description="Disordered" evidence="5">
    <location>
        <begin position="336"/>
        <end position="359"/>
    </location>
</feature>
<name>A0A9P6CLL3_9AGAR</name>
<evidence type="ECO:0000259" key="6">
    <source>
        <dbReference type="PROSITE" id="PS51821"/>
    </source>
</evidence>
<sequence>MIQQLNARQMNTALAPPRQAAHDGPEEWGQWSGRKHYSLEVVQHPLRARMCGFGDKDRRPLAPAAVAKMIVRRDDNSLVDVDDVDCSFFLVTVDLWSPNGKQEMNLVLHPSSTDRYAPAHSSKTKRRGTSTSAPHPRSAGNQTPTSRTTPTPAHYRAGEQVQSAIATPSLLPQATAYNNQYFPPAPDTMSFPPPAPYVTPTQEVPTWGYNAQSPHVDRNTSFPPPILPSIHSFGRSPINVEPWQSEGDPEILPYRAWGSDSTYSSVDNFVNSQVDPALRTSPSNNEGRDASAWPQTERYTHEGYPPPAPPQLDTAIYATTPTTYNQPVAPAQPPYYPSHYPSHNGLPSSAGSGPPPPRHTYTRTLVGPLSANACRLLDEHRKPGIFFLFQDLSVRTEGTFRLRLRLMNVGAPPAPESGAIRVHNDVSPVLAQTFTEPFVVFSAKRFPGVPDTTALSIAFGNQGQKLPLVGLILFPRSCTTLIIHLS</sequence>
<evidence type="ECO:0000313" key="7">
    <source>
        <dbReference type="EMBL" id="KAF9464858.1"/>
    </source>
</evidence>
<dbReference type="Gene3D" id="2.60.40.3960">
    <property type="entry name" value="Velvet domain"/>
    <property type="match status" value="2"/>
</dbReference>